<sequence>MGDVERVCCMCGDVGFADKIFRCIKCHHRFQHSYCSNYYSESSEPPELCDWCQTEVIKTTKHTGSSKKSSLKSDAGISNRSEYSGDKIKQHDREEGFEKGKSSSSTGAPSPKTSTRRILFSFSCFSVVPETSHTLLLTNKLPPSPVAFDHTDASKTHFLSLNSSKTLLQYPSIRLPEKEKEIRIDEKETGWPGKQQRGRIVGGISTYGLSLIPPLLVDVSSTASPCLLYLPLIVVTGTKKRRAAVVTVPTTGKCKRT</sequence>
<protein>
    <recommendedName>
        <fullName evidence="2">PHD-type zinc finger plants domain-containing protein</fullName>
    </recommendedName>
</protein>
<feature type="compositionally biased region" description="Basic and acidic residues" evidence="1">
    <location>
        <begin position="83"/>
        <end position="101"/>
    </location>
</feature>
<proteinExistence type="predicted"/>
<evidence type="ECO:0000313" key="4">
    <source>
        <dbReference type="Proteomes" id="UP001157418"/>
    </source>
</evidence>
<dbReference type="Pfam" id="PF25054">
    <property type="entry name" value="PHD_pln"/>
    <property type="match status" value="1"/>
</dbReference>
<dbReference type="PANTHER" id="PTHR33779">
    <property type="entry name" value="EXPRESSED PROTEIN"/>
    <property type="match status" value="1"/>
</dbReference>
<gene>
    <name evidence="3" type="ORF">LVIROSA_LOCUS33675</name>
</gene>
<name>A0AAU9PE95_9ASTR</name>
<evidence type="ECO:0000313" key="3">
    <source>
        <dbReference type="EMBL" id="CAH1448112.1"/>
    </source>
</evidence>
<evidence type="ECO:0000256" key="1">
    <source>
        <dbReference type="SAM" id="MobiDB-lite"/>
    </source>
</evidence>
<accession>A0AAU9PE95</accession>
<keyword evidence="4" id="KW-1185">Reference proteome</keyword>
<dbReference type="Proteomes" id="UP001157418">
    <property type="component" value="Unassembled WGS sequence"/>
</dbReference>
<evidence type="ECO:0000259" key="2">
    <source>
        <dbReference type="Pfam" id="PF25054"/>
    </source>
</evidence>
<dbReference type="PANTHER" id="PTHR33779:SF11">
    <property type="entry name" value="OS04G0551600 PROTEIN"/>
    <property type="match status" value="1"/>
</dbReference>
<dbReference type="EMBL" id="CAKMRJ010005634">
    <property type="protein sequence ID" value="CAH1448112.1"/>
    <property type="molecule type" value="Genomic_DNA"/>
</dbReference>
<dbReference type="AlphaFoldDB" id="A0AAU9PE95"/>
<dbReference type="InterPro" id="IPR056874">
    <property type="entry name" value="PHD_dom_pln"/>
</dbReference>
<reference evidence="3 4" key="1">
    <citation type="submission" date="2022-01" db="EMBL/GenBank/DDBJ databases">
        <authorList>
            <person name="Xiong W."/>
            <person name="Schranz E."/>
        </authorList>
    </citation>
    <scope>NUCLEOTIDE SEQUENCE [LARGE SCALE GENOMIC DNA]</scope>
</reference>
<feature type="region of interest" description="Disordered" evidence="1">
    <location>
        <begin position="63"/>
        <end position="114"/>
    </location>
</feature>
<feature type="domain" description="PHD-type zinc finger plants" evidence="2">
    <location>
        <begin position="9"/>
        <end position="52"/>
    </location>
</feature>
<comment type="caution">
    <text evidence="3">The sequence shown here is derived from an EMBL/GenBank/DDBJ whole genome shotgun (WGS) entry which is preliminary data.</text>
</comment>
<organism evidence="3 4">
    <name type="scientific">Lactuca virosa</name>
    <dbReference type="NCBI Taxonomy" id="75947"/>
    <lineage>
        <taxon>Eukaryota</taxon>
        <taxon>Viridiplantae</taxon>
        <taxon>Streptophyta</taxon>
        <taxon>Embryophyta</taxon>
        <taxon>Tracheophyta</taxon>
        <taxon>Spermatophyta</taxon>
        <taxon>Magnoliopsida</taxon>
        <taxon>eudicotyledons</taxon>
        <taxon>Gunneridae</taxon>
        <taxon>Pentapetalae</taxon>
        <taxon>asterids</taxon>
        <taxon>campanulids</taxon>
        <taxon>Asterales</taxon>
        <taxon>Asteraceae</taxon>
        <taxon>Cichorioideae</taxon>
        <taxon>Cichorieae</taxon>
        <taxon>Lactucinae</taxon>
        <taxon>Lactuca</taxon>
    </lineage>
</organism>